<dbReference type="EMBL" id="HG992984">
    <property type="protein sequence ID" value="CAE7200861.1"/>
    <property type="molecule type" value="Genomic_DNA"/>
</dbReference>
<feature type="transmembrane region" description="Helical" evidence="2">
    <location>
        <begin position="35"/>
        <end position="55"/>
    </location>
</feature>
<protein>
    <submittedName>
        <fullName evidence="3">DUF3112 domain containing protein</fullName>
    </submittedName>
</protein>
<feature type="transmembrane region" description="Helical" evidence="2">
    <location>
        <begin position="220"/>
        <end position="242"/>
    </location>
</feature>
<dbReference type="Pfam" id="PF11309">
    <property type="entry name" value="DUF3112"/>
    <property type="match status" value="1"/>
</dbReference>
<feature type="compositionally biased region" description="Basic and acidic residues" evidence="1">
    <location>
        <begin position="320"/>
        <end position="331"/>
    </location>
</feature>
<proteinExistence type="predicted"/>
<feature type="transmembrane region" description="Helical" evidence="2">
    <location>
        <begin position="181"/>
        <end position="208"/>
    </location>
</feature>
<dbReference type="AlphaFoldDB" id="A0A6S6WA94"/>
<evidence type="ECO:0000313" key="3">
    <source>
        <dbReference type="EMBL" id="CAE7200861.1"/>
    </source>
</evidence>
<feature type="transmembrane region" description="Helical" evidence="2">
    <location>
        <begin position="67"/>
        <end position="88"/>
    </location>
</feature>
<keyword evidence="2" id="KW-0472">Membrane</keyword>
<organism evidence="3 4">
    <name type="scientific">Pyrenophora teres f. teres</name>
    <dbReference type="NCBI Taxonomy" id="97479"/>
    <lineage>
        <taxon>Eukaryota</taxon>
        <taxon>Fungi</taxon>
        <taxon>Dikarya</taxon>
        <taxon>Ascomycota</taxon>
        <taxon>Pezizomycotina</taxon>
        <taxon>Dothideomycetes</taxon>
        <taxon>Pleosporomycetidae</taxon>
        <taxon>Pleosporales</taxon>
        <taxon>Pleosporineae</taxon>
        <taxon>Pleosporaceae</taxon>
        <taxon>Pyrenophora</taxon>
    </lineage>
</organism>
<gene>
    <name evidence="3" type="ORF">PTTW11_08735</name>
</gene>
<dbReference type="Proteomes" id="UP000472372">
    <property type="component" value="Chromosome 8"/>
</dbReference>
<name>A0A6S6WA94_9PLEO</name>
<dbReference type="InterPro" id="IPR021460">
    <property type="entry name" value="DUF3112"/>
</dbReference>
<sequence>MASQDIMAPPREAQGPPYIPTVWSLGGLPEKGVDVPAQAVFMVFFMIGAAVHMTIFQKNKARGHKFLPNLFIFGFCMERILTSIVRIASVCNPKNTTLGMAAQILVAAGVLILFIINLIFAIRLVRSTHSSLGWHPAFGIAFKVLYVLIGLALIAVIASTVQSFYTLDPTTRAMDHSFQQFGATFLAIVATLPLPITMLTLLIPYSPLDRFGIGRLRTKVIVLLISTTLLSIGAWFRCGVAFQKPVPRTAPMPGYLAKAPFYLLNFLVELQTVLMYAILRVDLRWHVPNGAKGPGSYARPAAQQDLEMQDSRPTSSDTEQETKKEHADSKSIKSINSMKTVSEIEVEELAGEKSPVSPLAPTIEIDIGKGLSDDFDIPRITTTLEGNSNRESLAPPIAESKSARGSILSERLSRIFSRSTDSIASYTTAEPRQDSEEARIVRRLGGPWEQLESPTDSEMDTSRRSSKRSVFSGTTADGEEANMDPPRPYSHHRSDSGAPSIPDVVNEGGWTPKIEWGFNNPKRFLSLKKRSMVGLQVPQRRERGSNSSLNEQL</sequence>
<reference evidence="3" key="1">
    <citation type="submission" date="2021-02" db="EMBL/GenBank/DDBJ databases">
        <authorList>
            <person name="Syme A R."/>
            <person name="Syme A R."/>
            <person name="Moolhuijzen P."/>
        </authorList>
    </citation>
    <scope>NUCLEOTIDE SEQUENCE</scope>
    <source>
        <strain evidence="3">W1-1</strain>
    </source>
</reference>
<feature type="transmembrane region" description="Helical" evidence="2">
    <location>
        <begin position="100"/>
        <end position="125"/>
    </location>
</feature>
<feature type="transmembrane region" description="Helical" evidence="2">
    <location>
        <begin position="137"/>
        <end position="161"/>
    </location>
</feature>
<keyword evidence="2" id="KW-1133">Transmembrane helix</keyword>
<feature type="region of interest" description="Disordered" evidence="1">
    <location>
        <begin position="294"/>
        <end position="334"/>
    </location>
</feature>
<evidence type="ECO:0000256" key="1">
    <source>
        <dbReference type="SAM" id="MobiDB-lite"/>
    </source>
</evidence>
<feature type="region of interest" description="Disordered" evidence="1">
    <location>
        <begin position="531"/>
        <end position="553"/>
    </location>
</feature>
<dbReference type="PANTHER" id="PTHR35184">
    <property type="entry name" value="YALI0C10208P"/>
    <property type="match status" value="1"/>
</dbReference>
<dbReference type="PANTHER" id="PTHR35184:SF1">
    <property type="entry name" value="INTEGRAL MEMBRANE PROTEIN"/>
    <property type="match status" value="1"/>
</dbReference>
<accession>A0A6S6WA94</accession>
<evidence type="ECO:0000313" key="4">
    <source>
        <dbReference type="Proteomes" id="UP000472372"/>
    </source>
</evidence>
<evidence type="ECO:0000256" key="2">
    <source>
        <dbReference type="SAM" id="Phobius"/>
    </source>
</evidence>
<keyword evidence="2" id="KW-0812">Transmembrane</keyword>
<feature type="region of interest" description="Disordered" evidence="1">
    <location>
        <begin position="443"/>
        <end position="518"/>
    </location>
</feature>